<dbReference type="KEGG" id="mhev:MHEL_59240"/>
<evidence type="ECO:0000256" key="1">
    <source>
        <dbReference type="SAM" id="MobiDB-lite"/>
    </source>
</evidence>
<dbReference type="Proteomes" id="UP000467148">
    <property type="component" value="Chromosome"/>
</dbReference>
<evidence type="ECO:0000313" key="2">
    <source>
        <dbReference type="EMBL" id="BBY67681.1"/>
    </source>
</evidence>
<dbReference type="AlphaFoldDB" id="A0A7I7TGF8"/>
<proteinExistence type="predicted"/>
<organism evidence="2 3">
    <name type="scientific">Mycolicibacterium helvum</name>
    <dbReference type="NCBI Taxonomy" id="1534349"/>
    <lineage>
        <taxon>Bacteria</taxon>
        <taxon>Bacillati</taxon>
        <taxon>Actinomycetota</taxon>
        <taxon>Actinomycetes</taxon>
        <taxon>Mycobacteriales</taxon>
        <taxon>Mycobacteriaceae</taxon>
        <taxon>Mycolicibacterium</taxon>
    </lineage>
</organism>
<feature type="compositionally biased region" description="Polar residues" evidence="1">
    <location>
        <begin position="250"/>
        <end position="261"/>
    </location>
</feature>
<name>A0A7I7TGF8_9MYCO</name>
<gene>
    <name evidence="2" type="ORF">MHEL_59240</name>
</gene>
<accession>A0A7I7TGF8</accession>
<reference evidence="2 3" key="1">
    <citation type="journal article" date="2019" name="Emerg. Microbes Infect.">
        <title>Comprehensive subspecies identification of 175 nontuberculous mycobacteria species based on 7547 genomic profiles.</title>
        <authorList>
            <person name="Matsumoto Y."/>
            <person name="Kinjo T."/>
            <person name="Motooka D."/>
            <person name="Nabeya D."/>
            <person name="Jung N."/>
            <person name="Uechi K."/>
            <person name="Horii T."/>
            <person name="Iida T."/>
            <person name="Fujita J."/>
            <person name="Nakamura S."/>
        </authorList>
    </citation>
    <scope>NUCLEOTIDE SEQUENCE [LARGE SCALE GENOMIC DNA]</scope>
    <source>
        <strain evidence="2 3">JCM 30396</strain>
    </source>
</reference>
<dbReference type="EMBL" id="AP022596">
    <property type="protein sequence ID" value="BBY67681.1"/>
    <property type="molecule type" value="Genomic_DNA"/>
</dbReference>
<feature type="region of interest" description="Disordered" evidence="1">
    <location>
        <begin position="228"/>
        <end position="296"/>
    </location>
</feature>
<keyword evidence="3" id="KW-1185">Reference proteome</keyword>
<sequence length="296" mass="31144">MSSNEVTRADVLKPFVQIAYWVGRWVELGAYIALAPVYLPTVEFFHSLAPDLIPSYLDTVRWFLDRALTNPFTINPWPKVTAPYLVANRQVTSAATASVATTRQVDPSDATLPVPSSSSPVASEVAAPNPLAPLQQIGNWVGGLLALGLLIVGPPVLEPTVWLARRATGNTTASNPIAYIPDYLKMLSDTFVGLVQYPFKVITGAAATTSASAASMVVNREMSSAAADSVDTSAPKASRQIHRAAPGQGKASNHRSAQPNTAAGRVAATHADAQKARTGPTAERHSGQGHGARSAS</sequence>
<evidence type="ECO:0000313" key="3">
    <source>
        <dbReference type="Proteomes" id="UP000467148"/>
    </source>
</evidence>
<protein>
    <submittedName>
        <fullName evidence="2">Uncharacterized protein</fullName>
    </submittedName>
</protein>